<evidence type="ECO:0000256" key="1">
    <source>
        <dbReference type="SAM" id="Phobius"/>
    </source>
</evidence>
<dbReference type="Pfam" id="PF19744">
    <property type="entry name" value="DUF6232"/>
    <property type="match status" value="1"/>
</dbReference>
<dbReference type="InterPro" id="IPR045629">
    <property type="entry name" value="DUF6232"/>
</dbReference>
<protein>
    <submittedName>
        <fullName evidence="2">Uncharacterized protein</fullName>
    </submittedName>
</protein>
<accession>A0A101RSX9</accession>
<reference evidence="2 3" key="1">
    <citation type="submission" date="2015-10" db="EMBL/GenBank/DDBJ databases">
        <title>Draft genome sequence of Streptomyces griseorubiginosus DSM 40469, type strain for the species Streptomyces griseorubiginosus.</title>
        <authorList>
            <person name="Ruckert C."/>
            <person name="Winkler A."/>
            <person name="Kalinowski J."/>
            <person name="Kampfer P."/>
            <person name="Glaeser S."/>
        </authorList>
    </citation>
    <scope>NUCLEOTIDE SEQUENCE [LARGE SCALE GENOMIC DNA]</scope>
    <source>
        <strain evidence="2 3">DSM 40469</strain>
    </source>
</reference>
<dbReference type="EMBL" id="LMWV01000028">
    <property type="protein sequence ID" value="KUN61149.1"/>
    <property type="molecule type" value="Genomic_DNA"/>
</dbReference>
<comment type="caution">
    <text evidence="2">The sequence shown here is derived from an EMBL/GenBank/DDBJ whole genome shotgun (WGS) entry which is preliminary data.</text>
</comment>
<organism evidence="2 3">
    <name type="scientific">Streptomyces griseorubiginosus</name>
    <dbReference type="NCBI Taxonomy" id="67304"/>
    <lineage>
        <taxon>Bacteria</taxon>
        <taxon>Bacillati</taxon>
        <taxon>Actinomycetota</taxon>
        <taxon>Actinomycetes</taxon>
        <taxon>Kitasatosporales</taxon>
        <taxon>Streptomycetaceae</taxon>
        <taxon>Streptomyces</taxon>
    </lineage>
</organism>
<dbReference type="AlphaFoldDB" id="A0A101RSX9"/>
<evidence type="ECO:0000313" key="2">
    <source>
        <dbReference type="EMBL" id="KUN61149.1"/>
    </source>
</evidence>
<evidence type="ECO:0000313" key="3">
    <source>
        <dbReference type="Proteomes" id="UP000054375"/>
    </source>
</evidence>
<dbReference type="RefSeq" id="WP_062243955.1">
    <property type="nucleotide sequence ID" value="NZ_JBIBHB010000013.1"/>
</dbReference>
<feature type="transmembrane region" description="Helical" evidence="1">
    <location>
        <begin position="47"/>
        <end position="66"/>
    </location>
</feature>
<keyword evidence="3" id="KW-1185">Reference proteome</keyword>
<sequence length="172" mass="19036">MAEQEIIDVRVSRRILRVGGEVYQLRTITRAAAVRVTPNRRRTAGRCAGYLLIAAIVLLFVDFALFTSGVSAERESRVALVTVFAVLLLVSLARLISVLVKRTYYALVIETAGHPFTVLISRDPQEVGRLVHQIMDALDDPAAEFHVRVENFHLGDKINMFGGGHNIGKVGR</sequence>
<dbReference type="Proteomes" id="UP000054375">
    <property type="component" value="Unassembled WGS sequence"/>
</dbReference>
<keyword evidence="1" id="KW-1133">Transmembrane helix</keyword>
<keyword evidence="1" id="KW-0812">Transmembrane</keyword>
<name>A0A101RSX9_9ACTN</name>
<keyword evidence="1" id="KW-0472">Membrane</keyword>
<proteinExistence type="predicted"/>
<feature type="transmembrane region" description="Helical" evidence="1">
    <location>
        <begin position="78"/>
        <end position="100"/>
    </location>
</feature>
<gene>
    <name evidence="2" type="ORF">AQJ54_34015</name>
</gene>